<feature type="transmembrane region" description="Helical" evidence="8">
    <location>
        <begin position="134"/>
        <end position="160"/>
    </location>
</feature>
<evidence type="ECO:0000256" key="3">
    <source>
        <dbReference type="ARBA" id="ARBA00011489"/>
    </source>
</evidence>
<evidence type="ECO:0000313" key="11">
    <source>
        <dbReference type="RefSeq" id="XP_011091707.1"/>
    </source>
</evidence>
<dbReference type="PANTHER" id="PTHR33573:SF40">
    <property type="entry name" value="CASP-LIKE PROTEIN 4D2"/>
    <property type="match status" value="1"/>
</dbReference>
<feature type="domain" description="Casparian strip membrane protein" evidence="9">
    <location>
        <begin position="16"/>
        <end position="148"/>
    </location>
</feature>
<keyword evidence="10" id="KW-1185">Reference proteome</keyword>
<dbReference type="FunCoup" id="A0A6I9TZD4">
    <property type="interactions" value="252"/>
</dbReference>
<dbReference type="KEGG" id="sind:105172066"/>
<keyword evidence="5 8" id="KW-0812">Transmembrane</keyword>
<proteinExistence type="inferred from homology"/>
<dbReference type="PANTHER" id="PTHR33573">
    <property type="entry name" value="CASP-LIKE PROTEIN 4A4"/>
    <property type="match status" value="1"/>
</dbReference>
<evidence type="ECO:0000256" key="1">
    <source>
        <dbReference type="ARBA" id="ARBA00004651"/>
    </source>
</evidence>
<evidence type="ECO:0000259" key="9">
    <source>
        <dbReference type="Pfam" id="PF04535"/>
    </source>
</evidence>
<name>A0A6I9TZD4_SESIN</name>
<dbReference type="Pfam" id="PF04535">
    <property type="entry name" value="CASP_dom"/>
    <property type="match status" value="1"/>
</dbReference>
<evidence type="ECO:0000256" key="4">
    <source>
        <dbReference type="ARBA" id="ARBA00022475"/>
    </source>
</evidence>
<dbReference type="OrthoDB" id="685197at2759"/>
<gene>
    <name evidence="11" type="primary">LOC105172066</name>
</gene>
<dbReference type="GeneID" id="105172066"/>
<dbReference type="AlphaFoldDB" id="A0A6I9TZD4"/>
<feature type="transmembrane region" description="Helical" evidence="8">
    <location>
        <begin position="12"/>
        <end position="32"/>
    </location>
</feature>
<dbReference type="RefSeq" id="XP_011091707.1">
    <property type="nucleotide sequence ID" value="XM_011093405.1"/>
</dbReference>
<comment type="subunit">
    <text evidence="3 8">Homodimer and heterodimers.</text>
</comment>
<reference evidence="11" key="1">
    <citation type="submission" date="2025-08" db="UniProtKB">
        <authorList>
            <consortium name="RefSeq"/>
        </authorList>
    </citation>
    <scope>IDENTIFICATION</scope>
</reference>
<keyword evidence="7 8" id="KW-0472">Membrane</keyword>
<evidence type="ECO:0000313" key="10">
    <source>
        <dbReference type="Proteomes" id="UP000504604"/>
    </source>
</evidence>
<keyword evidence="6 8" id="KW-1133">Transmembrane helix</keyword>
<feature type="transmembrane region" description="Helical" evidence="8">
    <location>
        <begin position="87"/>
        <end position="114"/>
    </location>
</feature>
<accession>A0A6I9TZD4</accession>
<dbReference type="GO" id="GO:0005886">
    <property type="term" value="C:plasma membrane"/>
    <property type="evidence" value="ECO:0007669"/>
    <property type="project" value="UniProtKB-SubCell"/>
</dbReference>
<comment type="subcellular location">
    <subcellularLocation>
        <location evidence="1 8">Cell membrane</location>
        <topology evidence="1 8">Multi-pass membrane protein</topology>
    </subcellularLocation>
</comment>
<dbReference type="InterPro" id="IPR006702">
    <property type="entry name" value="CASP_dom"/>
</dbReference>
<sequence>MAPPPSNGVVSPFVCFIVRVLTLMCLFSPLTLLTIDTATATASVSDYGDIKGRYLCAAIVIGMAYTLLQTFFTLFQAGTGARCVGDGLVYIDFYADKVVSCILATGAAASFGMIQDLKIMVDVSGLVITHFIDVTNAAASLCFVGFLLTFVSSVFSSFALPKLQHKQVCEGETETEMEAYYFSVV</sequence>
<organism evidence="10 11">
    <name type="scientific">Sesamum indicum</name>
    <name type="common">Oriental sesame</name>
    <name type="synonym">Sesamum orientale</name>
    <dbReference type="NCBI Taxonomy" id="4182"/>
    <lineage>
        <taxon>Eukaryota</taxon>
        <taxon>Viridiplantae</taxon>
        <taxon>Streptophyta</taxon>
        <taxon>Embryophyta</taxon>
        <taxon>Tracheophyta</taxon>
        <taxon>Spermatophyta</taxon>
        <taxon>Magnoliopsida</taxon>
        <taxon>eudicotyledons</taxon>
        <taxon>Gunneridae</taxon>
        <taxon>Pentapetalae</taxon>
        <taxon>asterids</taxon>
        <taxon>lamiids</taxon>
        <taxon>Lamiales</taxon>
        <taxon>Pedaliaceae</taxon>
        <taxon>Sesamum</taxon>
    </lineage>
</organism>
<evidence type="ECO:0000256" key="5">
    <source>
        <dbReference type="ARBA" id="ARBA00022692"/>
    </source>
</evidence>
<evidence type="ECO:0000256" key="7">
    <source>
        <dbReference type="ARBA" id="ARBA00023136"/>
    </source>
</evidence>
<evidence type="ECO:0000256" key="8">
    <source>
        <dbReference type="RuleBase" id="RU361233"/>
    </source>
</evidence>
<evidence type="ECO:0000256" key="6">
    <source>
        <dbReference type="ARBA" id="ARBA00022989"/>
    </source>
</evidence>
<keyword evidence="4 8" id="KW-1003">Cell membrane</keyword>
<comment type="similarity">
    <text evidence="2 8">Belongs to the Casparian strip membrane proteins (CASP) family.</text>
</comment>
<feature type="transmembrane region" description="Helical" evidence="8">
    <location>
        <begin position="52"/>
        <end position="75"/>
    </location>
</feature>
<dbReference type="InParanoid" id="A0A6I9TZD4"/>
<dbReference type="Proteomes" id="UP000504604">
    <property type="component" value="Linkage group LG10"/>
</dbReference>
<evidence type="ECO:0000256" key="2">
    <source>
        <dbReference type="ARBA" id="ARBA00007651"/>
    </source>
</evidence>
<protein>
    <recommendedName>
        <fullName evidence="8">CASP-like protein</fullName>
    </recommendedName>
</protein>